<dbReference type="CDD" id="cd02062">
    <property type="entry name" value="Nitro_FMN_reductase"/>
    <property type="match status" value="1"/>
</dbReference>
<dbReference type="AlphaFoldDB" id="A0A7W8AEL8"/>
<reference evidence="5 6" key="1">
    <citation type="submission" date="2020-08" db="EMBL/GenBank/DDBJ databases">
        <title>Genomic Encyclopedia of Type Strains, Phase IV (KMG-IV): sequencing the most valuable type-strain genomes for metagenomic binning, comparative biology and taxonomic classification.</title>
        <authorList>
            <person name="Goeker M."/>
        </authorList>
    </citation>
    <scope>NUCLEOTIDE SEQUENCE [LARGE SCALE GENOMIC DNA]</scope>
    <source>
        <strain evidence="5 6">DSM 45385</strain>
    </source>
</reference>
<feature type="domain" description="Nitroreductase" evidence="4">
    <location>
        <begin position="65"/>
        <end position="154"/>
    </location>
</feature>
<dbReference type="RefSeq" id="WP_184975052.1">
    <property type="nucleotide sequence ID" value="NZ_JACHIN010000025.1"/>
</dbReference>
<dbReference type="Pfam" id="PF00881">
    <property type="entry name" value="Nitroreductase"/>
    <property type="match status" value="1"/>
</dbReference>
<dbReference type="Gene3D" id="3.40.109.10">
    <property type="entry name" value="NADH Oxidase"/>
    <property type="match status" value="1"/>
</dbReference>
<keyword evidence="6" id="KW-1185">Reference proteome</keyword>
<accession>A0A7W8AEL8</accession>
<protein>
    <submittedName>
        <fullName evidence="5">Nitroreductase</fullName>
    </submittedName>
</protein>
<keyword evidence="3" id="KW-0560">Oxidoreductase</keyword>
<organism evidence="5 6">
    <name type="scientific">Nonomuraea endophytica</name>
    <dbReference type="NCBI Taxonomy" id="714136"/>
    <lineage>
        <taxon>Bacteria</taxon>
        <taxon>Bacillati</taxon>
        <taxon>Actinomycetota</taxon>
        <taxon>Actinomycetes</taxon>
        <taxon>Streptosporangiales</taxon>
        <taxon>Streptosporangiaceae</taxon>
        <taxon>Nonomuraea</taxon>
    </lineage>
</organism>
<keyword evidence="2" id="KW-0288">FMN</keyword>
<sequence>MIDAKPLDVADGMRRRRMHRIFEDRPVPAEVLGRMAWAAARAQQARSGVRHVVVVDDPVLLATARQVLPGFLNNAPAMLALCTDLDQAGATGGPRMVEHVSRLDSGAACAHLALMAQTLDLGVCTVTSWADEAVRALFGLPAHIRPDVTVAVGYVTKETASPAVRGFTSGLHHNAFGAAFEDGAR</sequence>
<dbReference type="InterPro" id="IPR050627">
    <property type="entry name" value="Nitroreductase/BluB"/>
</dbReference>
<dbReference type="InterPro" id="IPR029479">
    <property type="entry name" value="Nitroreductase"/>
</dbReference>
<evidence type="ECO:0000256" key="2">
    <source>
        <dbReference type="ARBA" id="ARBA00022643"/>
    </source>
</evidence>
<evidence type="ECO:0000256" key="1">
    <source>
        <dbReference type="ARBA" id="ARBA00022630"/>
    </source>
</evidence>
<dbReference type="GO" id="GO:0016491">
    <property type="term" value="F:oxidoreductase activity"/>
    <property type="evidence" value="ECO:0007669"/>
    <property type="project" value="UniProtKB-KW"/>
</dbReference>
<evidence type="ECO:0000256" key="3">
    <source>
        <dbReference type="ARBA" id="ARBA00023002"/>
    </source>
</evidence>
<dbReference type="SUPFAM" id="SSF55469">
    <property type="entry name" value="FMN-dependent nitroreductase-like"/>
    <property type="match status" value="1"/>
</dbReference>
<comment type="caution">
    <text evidence="5">The sequence shown here is derived from an EMBL/GenBank/DDBJ whole genome shotgun (WGS) entry which is preliminary data.</text>
</comment>
<name>A0A7W8AEL8_9ACTN</name>
<keyword evidence="1" id="KW-0285">Flavoprotein</keyword>
<dbReference type="PANTHER" id="PTHR23026:SF90">
    <property type="entry name" value="IODOTYROSINE DEIODINASE 1"/>
    <property type="match status" value="1"/>
</dbReference>
<evidence type="ECO:0000313" key="5">
    <source>
        <dbReference type="EMBL" id="MBB5084673.1"/>
    </source>
</evidence>
<proteinExistence type="predicted"/>
<dbReference type="PANTHER" id="PTHR23026">
    <property type="entry name" value="NADPH NITROREDUCTASE"/>
    <property type="match status" value="1"/>
</dbReference>
<dbReference type="InterPro" id="IPR000415">
    <property type="entry name" value="Nitroreductase-like"/>
</dbReference>
<dbReference type="EMBL" id="JACHIN010000025">
    <property type="protein sequence ID" value="MBB5084673.1"/>
    <property type="molecule type" value="Genomic_DNA"/>
</dbReference>
<evidence type="ECO:0000313" key="6">
    <source>
        <dbReference type="Proteomes" id="UP000568380"/>
    </source>
</evidence>
<evidence type="ECO:0000259" key="4">
    <source>
        <dbReference type="Pfam" id="PF00881"/>
    </source>
</evidence>
<gene>
    <name evidence="5" type="ORF">HNR40_010184</name>
</gene>
<dbReference type="Proteomes" id="UP000568380">
    <property type="component" value="Unassembled WGS sequence"/>
</dbReference>